<accession>A0A8J1TD49</accession>
<protein>
    <submittedName>
        <fullName evidence="1">Uncharacterized protein</fullName>
    </submittedName>
</protein>
<gene>
    <name evidence="1" type="ORF">OFUS_LOCUS23175</name>
</gene>
<dbReference type="InterPro" id="IPR036465">
    <property type="entry name" value="vWFA_dom_sf"/>
</dbReference>
<evidence type="ECO:0000313" key="1">
    <source>
        <dbReference type="EMBL" id="CAH1799122.1"/>
    </source>
</evidence>
<evidence type="ECO:0000313" key="2">
    <source>
        <dbReference type="Proteomes" id="UP000749559"/>
    </source>
</evidence>
<proteinExistence type="predicted"/>
<dbReference type="SUPFAM" id="SSF53300">
    <property type="entry name" value="vWA-like"/>
    <property type="match status" value="1"/>
</dbReference>
<dbReference type="EMBL" id="CAIIXF020000011">
    <property type="protein sequence ID" value="CAH1799122.1"/>
    <property type="molecule type" value="Genomic_DNA"/>
</dbReference>
<comment type="caution">
    <text evidence="1">The sequence shown here is derived from an EMBL/GenBank/DDBJ whole genome shotgun (WGS) entry which is preliminary data.</text>
</comment>
<dbReference type="Gene3D" id="3.40.50.410">
    <property type="entry name" value="von Willebrand factor, type A domain"/>
    <property type="match status" value="1"/>
</dbReference>
<dbReference type="AlphaFoldDB" id="A0A8J1TD49"/>
<feature type="non-terminal residue" evidence="1">
    <location>
        <position position="1"/>
    </location>
</feature>
<keyword evidence="2" id="KW-1185">Reference proteome</keyword>
<name>A0A8J1TD49_OWEFU</name>
<reference evidence="1" key="1">
    <citation type="submission" date="2022-03" db="EMBL/GenBank/DDBJ databases">
        <authorList>
            <person name="Martin C."/>
        </authorList>
    </citation>
    <scope>NUCLEOTIDE SEQUENCE</scope>
</reference>
<organism evidence="1 2">
    <name type="scientific">Owenia fusiformis</name>
    <name type="common">Polychaete worm</name>
    <dbReference type="NCBI Taxonomy" id="6347"/>
    <lineage>
        <taxon>Eukaryota</taxon>
        <taxon>Metazoa</taxon>
        <taxon>Spiralia</taxon>
        <taxon>Lophotrochozoa</taxon>
        <taxon>Annelida</taxon>
        <taxon>Polychaeta</taxon>
        <taxon>Sedentaria</taxon>
        <taxon>Canalipalpata</taxon>
        <taxon>Sabellida</taxon>
        <taxon>Oweniida</taxon>
        <taxon>Oweniidae</taxon>
        <taxon>Owenia</taxon>
    </lineage>
</organism>
<sequence>NTDVYVGPNACHRPVCVKEWNVIIIADLTTDADISEYPIESFIMQLGIAPTKVQLGIVAITDVVQNVITISREFKILEIIEAFRNVSQSFRGNGNKRKRNIKRAFKLAKDQIDNNVRKREGVQTSFIFMSATCIDEEAQDALDFLPNTITITKVHTRRIWVGTKYQPYTYNKKVECYHNELKDRLKPDAWSQSVWLSELICGDALRDLKN</sequence>
<dbReference type="Proteomes" id="UP000749559">
    <property type="component" value="Unassembled WGS sequence"/>
</dbReference>